<dbReference type="AlphaFoldDB" id="U6C2F4"/>
<sequence>MVKDMTPKWGVCIVLSVWLVFLPCQTLMPALPSPLVPGFSGLPCTQASLNDEQEAATGFLPMAEVGLASRDCLLLH</sequence>
<name>U6C2F4_CONMR</name>
<evidence type="ECO:0000256" key="1">
    <source>
        <dbReference type="SAM" id="SignalP"/>
    </source>
</evidence>
<reference evidence="2" key="1">
    <citation type="journal article" date="2013" name="BMC Genomics">
        <title>Systematic interrogation of the Conus marmoreus venom duct transcriptome with ConoSorter reveals 158 novel conotoxins and 13 new gene superfamilies.</title>
        <authorList>
            <person name="Lavergne V."/>
            <person name="Dutertre S."/>
            <person name="Jin A."/>
            <person name="Lewis R.J."/>
            <person name="Taft R.J."/>
            <person name="Alewood P.F."/>
        </authorList>
    </citation>
    <scope>NUCLEOTIDE SEQUENCE</scope>
</reference>
<proteinExistence type="evidence at transcript level"/>
<evidence type="ECO:0000313" key="2">
    <source>
        <dbReference type="EMBL" id="BAO02232.1"/>
    </source>
</evidence>
<protein>
    <submittedName>
        <fullName evidence="2">Mr_precursor_158</fullName>
    </submittedName>
</protein>
<dbReference type="EMBL" id="AB850852">
    <property type="protein sequence ID" value="BAO02232.1"/>
    <property type="molecule type" value="mRNA"/>
</dbReference>
<feature type="signal peptide" evidence="1">
    <location>
        <begin position="1"/>
        <end position="26"/>
    </location>
</feature>
<keyword evidence="1" id="KW-0732">Signal</keyword>
<feature type="chain" id="PRO_5004668757" evidence="1">
    <location>
        <begin position="27"/>
        <end position="76"/>
    </location>
</feature>
<accession>U6C2F4</accession>
<organism evidence="2">
    <name type="scientific">Conus marmoreus</name>
    <name type="common">Marble cone</name>
    <dbReference type="NCBI Taxonomy" id="42752"/>
    <lineage>
        <taxon>Eukaryota</taxon>
        <taxon>Metazoa</taxon>
        <taxon>Spiralia</taxon>
        <taxon>Lophotrochozoa</taxon>
        <taxon>Mollusca</taxon>
        <taxon>Gastropoda</taxon>
        <taxon>Caenogastropoda</taxon>
        <taxon>Neogastropoda</taxon>
        <taxon>Conoidea</taxon>
        <taxon>Conidae</taxon>
        <taxon>Conus</taxon>
    </lineage>
</organism>